<dbReference type="PATRIC" id="fig|1195763.3.peg.3585"/>
<dbReference type="PANTHER" id="PTHR40572">
    <property type="entry name" value="PROTEIN BAX"/>
    <property type="match status" value="1"/>
</dbReference>
<keyword evidence="4" id="KW-1185">Reference proteome</keyword>
<dbReference type="SMART" id="SM00047">
    <property type="entry name" value="LYZ2"/>
    <property type="match status" value="1"/>
</dbReference>
<organism evidence="3 4">
    <name type="scientific">Photobacterium aquae</name>
    <dbReference type="NCBI Taxonomy" id="1195763"/>
    <lineage>
        <taxon>Bacteria</taxon>
        <taxon>Pseudomonadati</taxon>
        <taxon>Pseudomonadota</taxon>
        <taxon>Gammaproteobacteria</taxon>
        <taxon>Vibrionales</taxon>
        <taxon>Vibrionaceae</taxon>
        <taxon>Photobacterium</taxon>
    </lineage>
</organism>
<proteinExistence type="predicted"/>
<reference evidence="3 4" key="1">
    <citation type="submission" date="2015-05" db="EMBL/GenBank/DDBJ databases">
        <title>Photobacterium galathea sp. nov.</title>
        <authorList>
            <person name="Machado H."/>
            <person name="Gram L."/>
        </authorList>
    </citation>
    <scope>NUCLEOTIDE SEQUENCE [LARGE SCALE GENOMIC DNA]</scope>
    <source>
        <strain evidence="3 4">CGMCC 1.12159</strain>
    </source>
</reference>
<dbReference type="Gene3D" id="1.10.530.10">
    <property type="match status" value="1"/>
</dbReference>
<comment type="caution">
    <text evidence="3">The sequence shown here is derived from an EMBL/GenBank/DDBJ whole genome shotgun (WGS) entry which is preliminary data.</text>
</comment>
<dbReference type="PANTHER" id="PTHR40572:SF1">
    <property type="entry name" value="PROTEIN BAX"/>
    <property type="match status" value="1"/>
</dbReference>
<gene>
    <name evidence="3" type="ORF">ABT56_16815</name>
</gene>
<feature type="domain" description="Mannosyl-glycoprotein endo-beta-N-acetylglucosamidase-like" evidence="2">
    <location>
        <begin position="85"/>
        <end position="218"/>
    </location>
</feature>
<evidence type="ECO:0000259" key="2">
    <source>
        <dbReference type="SMART" id="SM00047"/>
    </source>
</evidence>
<feature type="region of interest" description="Disordered" evidence="1">
    <location>
        <begin position="1"/>
        <end position="22"/>
    </location>
</feature>
<dbReference type="EMBL" id="LDOT01000024">
    <property type="protein sequence ID" value="KLV03984.1"/>
    <property type="molecule type" value="Genomic_DNA"/>
</dbReference>
<dbReference type="STRING" id="1195763.ABT56_16815"/>
<evidence type="ECO:0000313" key="3">
    <source>
        <dbReference type="EMBL" id="KLV03984.1"/>
    </source>
</evidence>
<evidence type="ECO:0000313" key="4">
    <source>
        <dbReference type="Proteomes" id="UP000036097"/>
    </source>
</evidence>
<dbReference type="GO" id="GO:0004040">
    <property type="term" value="F:amidase activity"/>
    <property type="evidence" value="ECO:0007669"/>
    <property type="project" value="InterPro"/>
</dbReference>
<name>A0A0J1GX05_9GAMM</name>
<dbReference type="InterPro" id="IPR053195">
    <property type="entry name" value="Bax-like"/>
</dbReference>
<protein>
    <recommendedName>
        <fullName evidence="2">Mannosyl-glycoprotein endo-beta-N-acetylglucosamidase-like domain-containing protein</fullName>
    </recommendedName>
</protein>
<dbReference type="AlphaFoldDB" id="A0A0J1GX05"/>
<dbReference type="InterPro" id="IPR002901">
    <property type="entry name" value="MGlyc_endo_b_GlcNAc-like_dom"/>
</dbReference>
<feature type="compositionally biased region" description="Polar residues" evidence="1">
    <location>
        <begin position="8"/>
        <end position="17"/>
    </location>
</feature>
<dbReference type="Pfam" id="PF01832">
    <property type="entry name" value="Glucosaminidase"/>
    <property type="match status" value="1"/>
</dbReference>
<dbReference type="Proteomes" id="UP000036097">
    <property type="component" value="Unassembled WGS sequence"/>
</dbReference>
<accession>A0A0J1GX05</accession>
<evidence type="ECO:0000256" key="1">
    <source>
        <dbReference type="SAM" id="MobiDB-lite"/>
    </source>
</evidence>
<sequence>MHPGVSMAATTHSQAQHQNEKPDFATMTNVIEKKTAFFAYLAPAIKQINQRIEADRAKLHCAFKAAGPIAPSSFLNAMAKQYDVPMPAGGPDRDWQQAVLKRADIIPAPLVMSQAAIESAWGTSRFATEGNNYFGQWCYTQGCGIFPHKENGGAFHEVKRFANVEAAINAYFDNVNTNPAYQTLRDIRAQRRADNLPITADALAAGLLHYSQIGEKYVTEIRDMVRDDSKYMPQS</sequence>